<evidence type="ECO:0000256" key="1">
    <source>
        <dbReference type="SAM" id="MobiDB-lite"/>
    </source>
</evidence>
<dbReference type="Proteomes" id="UP000822476">
    <property type="component" value="Unassembled WGS sequence"/>
</dbReference>
<evidence type="ECO:0000313" key="2">
    <source>
        <dbReference type="EMBL" id="KAF7251360.1"/>
    </source>
</evidence>
<evidence type="ECO:0000313" key="3">
    <source>
        <dbReference type="Proteomes" id="UP000822476"/>
    </source>
</evidence>
<proteinExistence type="predicted"/>
<comment type="caution">
    <text evidence="2">The sequence shown here is derived from an EMBL/GenBank/DDBJ whole genome shotgun (WGS) entry which is preliminary data.</text>
</comment>
<sequence length="113" mass="12626">MSVSVLRIEISSKCCSVSISADGLELKLSRIRIQQLELQLVLKMEQYRIEYVKDVQRLNEQADSAASDYPAGRPLLSSPPRSSTGPVRPYCCAMEQSCNRRLDVKSCASFLPD</sequence>
<accession>A0A8S9YI09</accession>
<gene>
    <name evidence="2" type="ORF">EG68_07996</name>
</gene>
<feature type="compositionally biased region" description="Low complexity" evidence="1">
    <location>
        <begin position="73"/>
        <end position="83"/>
    </location>
</feature>
<organism evidence="2 3">
    <name type="scientific">Paragonimus skrjabini miyazakii</name>
    <dbReference type="NCBI Taxonomy" id="59628"/>
    <lineage>
        <taxon>Eukaryota</taxon>
        <taxon>Metazoa</taxon>
        <taxon>Spiralia</taxon>
        <taxon>Lophotrochozoa</taxon>
        <taxon>Platyhelminthes</taxon>
        <taxon>Trematoda</taxon>
        <taxon>Digenea</taxon>
        <taxon>Plagiorchiida</taxon>
        <taxon>Troglotremata</taxon>
        <taxon>Troglotrematidae</taxon>
        <taxon>Paragonimus</taxon>
    </lineage>
</organism>
<name>A0A8S9YI09_9TREM</name>
<reference evidence="2" key="1">
    <citation type="submission" date="2019-07" db="EMBL/GenBank/DDBJ databases">
        <title>Annotation for the trematode Paragonimus miyazaki's.</title>
        <authorList>
            <person name="Choi Y.-J."/>
        </authorList>
    </citation>
    <scope>NUCLEOTIDE SEQUENCE</scope>
    <source>
        <strain evidence="2">Japan</strain>
    </source>
</reference>
<dbReference type="OrthoDB" id="6278773at2759"/>
<protein>
    <submittedName>
        <fullName evidence="2">Uncharacterized protein</fullName>
    </submittedName>
</protein>
<keyword evidence="3" id="KW-1185">Reference proteome</keyword>
<dbReference type="AlphaFoldDB" id="A0A8S9YI09"/>
<feature type="region of interest" description="Disordered" evidence="1">
    <location>
        <begin position="63"/>
        <end position="86"/>
    </location>
</feature>
<dbReference type="EMBL" id="JTDE01005120">
    <property type="protein sequence ID" value="KAF7251360.1"/>
    <property type="molecule type" value="Genomic_DNA"/>
</dbReference>